<dbReference type="InterPro" id="IPR001155">
    <property type="entry name" value="OxRdtase_FMN_N"/>
</dbReference>
<dbReference type="OrthoDB" id="9784632at2"/>
<evidence type="ECO:0000313" key="13">
    <source>
        <dbReference type="Proteomes" id="UP000295301"/>
    </source>
</evidence>
<dbReference type="AlphaFoldDB" id="A0A4R5VHA8"/>
<dbReference type="InterPro" id="IPR023753">
    <property type="entry name" value="FAD/NAD-binding_dom"/>
</dbReference>
<dbReference type="GO" id="GO:0016491">
    <property type="term" value="F:oxidoreductase activity"/>
    <property type="evidence" value="ECO:0007669"/>
    <property type="project" value="UniProtKB-KW"/>
</dbReference>
<dbReference type="Proteomes" id="UP000295301">
    <property type="component" value="Unassembled WGS sequence"/>
</dbReference>
<evidence type="ECO:0000256" key="3">
    <source>
        <dbReference type="ARBA" id="ARBA00011048"/>
    </source>
</evidence>
<organism evidence="12 13">
    <name type="scientific">Antarcticimicrobium luteum</name>
    <dbReference type="NCBI Taxonomy" id="2547397"/>
    <lineage>
        <taxon>Bacteria</taxon>
        <taxon>Pseudomonadati</taxon>
        <taxon>Pseudomonadota</taxon>
        <taxon>Alphaproteobacteria</taxon>
        <taxon>Rhodobacterales</taxon>
        <taxon>Paracoccaceae</taxon>
        <taxon>Antarcticimicrobium</taxon>
    </lineage>
</organism>
<dbReference type="InterPro" id="IPR013785">
    <property type="entry name" value="Aldolase_TIM"/>
</dbReference>
<keyword evidence="5" id="KW-0288">FMN</keyword>
<proteinExistence type="inferred from homology"/>
<evidence type="ECO:0000256" key="6">
    <source>
        <dbReference type="ARBA" id="ARBA00022723"/>
    </source>
</evidence>
<name>A0A4R5VHA8_9RHOB</name>
<dbReference type="GO" id="GO:0010181">
    <property type="term" value="F:FMN binding"/>
    <property type="evidence" value="ECO:0007669"/>
    <property type="project" value="InterPro"/>
</dbReference>
<keyword evidence="7" id="KW-0560">Oxidoreductase</keyword>
<evidence type="ECO:0000313" key="12">
    <source>
        <dbReference type="EMBL" id="TDK51459.1"/>
    </source>
</evidence>
<evidence type="ECO:0000256" key="5">
    <source>
        <dbReference type="ARBA" id="ARBA00022643"/>
    </source>
</evidence>
<evidence type="ECO:0000256" key="1">
    <source>
        <dbReference type="ARBA" id="ARBA00001917"/>
    </source>
</evidence>
<feature type="domain" description="FAD/NAD(P)-binding" evidence="11">
    <location>
        <begin position="388"/>
        <end position="628"/>
    </location>
</feature>
<dbReference type="GO" id="GO:0051536">
    <property type="term" value="F:iron-sulfur cluster binding"/>
    <property type="evidence" value="ECO:0007669"/>
    <property type="project" value="UniProtKB-KW"/>
</dbReference>
<dbReference type="Gene3D" id="3.40.50.720">
    <property type="entry name" value="NAD(P)-binding Rossmann-like Domain"/>
    <property type="match status" value="1"/>
</dbReference>
<keyword evidence="4" id="KW-0285">Flavoprotein</keyword>
<dbReference type="EMBL" id="SMUV01000046">
    <property type="protein sequence ID" value="TDK51459.1"/>
    <property type="molecule type" value="Genomic_DNA"/>
</dbReference>
<dbReference type="Pfam" id="PF07992">
    <property type="entry name" value="Pyr_redox_2"/>
    <property type="match status" value="1"/>
</dbReference>
<dbReference type="PANTHER" id="PTHR42917">
    <property type="entry name" value="2,4-DIENOYL-COA REDUCTASE"/>
    <property type="match status" value="1"/>
</dbReference>
<dbReference type="InterPro" id="IPR037348">
    <property type="entry name" value="TMADH/DMDH_FMN-bd"/>
</dbReference>
<comment type="cofactor">
    <cofactor evidence="2">
        <name>[4Fe-4S] cluster</name>
        <dbReference type="ChEBI" id="CHEBI:49883"/>
    </cofactor>
</comment>
<evidence type="ECO:0000256" key="4">
    <source>
        <dbReference type="ARBA" id="ARBA00022630"/>
    </source>
</evidence>
<comment type="similarity">
    <text evidence="3">In the N-terminal section; belongs to the NADH:flavin oxidoreductase/NADH oxidase family.</text>
</comment>
<dbReference type="Gene3D" id="3.50.50.60">
    <property type="entry name" value="FAD/NAD(P)-binding domain"/>
    <property type="match status" value="1"/>
</dbReference>
<keyword evidence="13" id="KW-1185">Reference proteome</keyword>
<dbReference type="InterPro" id="IPR036188">
    <property type="entry name" value="FAD/NAD-bd_sf"/>
</dbReference>
<evidence type="ECO:0000256" key="2">
    <source>
        <dbReference type="ARBA" id="ARBA00001966"/>
    </source>
</evidence>
<dbReference type="SUPFAM" id="SSF51395">
    <property type="entry name" value="FMN-linked oxidoreductases"/>
    <property type="match status" value="1"/>
</dbReference>
<dbReference type="SUPFAM" id="SSF51971">
    <property type="entry name" value="Nucleotide-binding domain"/>
    <property type="match status" value="1"/>
</dbReference>
<dbReference type="RefSeq" id="WP_133358311.1">
    <property type="nucleotide sequence ID" value="NZ_SMUV01000046.1"/>
</dbReference>
<accession>A0A4R5VHA8</accession>
<sequence length="683" mass="75202">MPRDPRYDILFEPVRIGPVIAKNRFYQVPHCNGMGHQYPSSWVEMRRVKAEGGWGVVNTEEVEISHTSELSPTPEGRLWDDRDIPVLARMADAVHEYGALAGIEPAHLGGGASNNYSREIPMGPSARPIDLLEPIQTRAMDKADIRAFRKMHVDAALRCKKAGYDIVYVYAGHDMTTFVHFLSRRNDRSDEYGGSLENRVRLIREVLQDTKEAIGDTCAVAIRFGVEELKGPAGLTFDGEGRDVVEMLADLPDLWDVNVSDWPNDSATSRFQAEGFQDSYVSFVKKVTNKPVVGVGRYTSPDAMVSLIKNGQLDLIGAARPSIADPFLPNKIDEGRVEDIRECIGCNMCVTGDYLATPMRCTQNPTMGEEWRRGWHPEKIAESKSKDSVLVVGAGPSGLEAARALGQRGHFVTLAEAGTEIGGRVAIESRLPGLSQLRRVADYREYQISQMANVDVFFDSRMTAEQVLEFGADHVVLATGSKWARHGIGRHNHDPIPTAEGATVLTPDEVAAGTIPEGPVVVFDDDHYYMGGVMAEKLRLVGLDVTYVTPVAEVSTWTHNTMEQAKIQTRLLELGVNIVPLRNLVSIQPDQVELACVFTDRKETLACKSVIMVTMRDSEDALYHDLVAIPDNGPKSVTRIGDCLAPGTIAAAVYSGHRFARELGEQVPEGVPFRRELPALAED</sequence>
<reference evidence="12 13" key="1">
    <citation type="submission" date="2019-03" db="EMBL/GenBank/DDBJ databases">
        <title>Ruegeria lutea sp. nov., a novel strain, isolated from marine sediment, the Masan Bay, South Korea.</title>
        <authorList>
            <person name="Kim J."/>
            <person name="Kim D.-Y."/>
            <person name="Lee S.-S."/>
        </authorList>
    </citation>
    <scope>NUCLEOTIDE SEQUENCE [LARGE SCALE GENOMIC DNA]</scope>
    <source>
        <strain evidence="12 13">318-1</strain>
    </source>
</reference>
<evidence type="ECO:0000259" key="11">
    <source>
        <dbReference type="Pfam" id="PF07992"/>
    </source>
</evidence>
<gene>
    <name evidence="12" type="ORF">E1832_03320</name>
</gene>
<comment type="caution">
    <text evidence="12">The sequence shown here is derived from an EMBL/GenBank/DDBJ whole genome shotgun (WGS) entry which is preliminary data.</text>
</comment>
<keyword evidence="6" id="KW-0479">Metal-binding</keyword>
<dbReference type="Pfam" id="PF00724">
    <property type="entry name" value="Oxidored_FMN"/>
    <property type="match status" value="1"/>
</dbReference>
<protein>
    <submittedName>
        <fullName evidence="12">NADH:flavin oxidoreductase</fullName>
    </submittedName>
</protein>
<evidence type="ECO:0000256" key="9">
    <source>
        <dbReference type="ARBA" id="ARBA00023014"/>
    </source>
</evidence>
<dbReference type="CDD" id="cd02929">
    <property type="entry name" value="TMADH_HD_FMN"/>
    <property type="match status" value="1"/>
</dbReference>
<dbReference type="PRINTS" id="PR00368">
    <property type="entry name" value="FADPNR"/>
</dbReference>
<dbReference type="GO" id="GO:0046872">
    <property type="term" value="F:metal ion binding"/>
    <property type="evidence" value="ECO:0007669"/>
    <property type="project" value="UniProtKB-KW"/>
</dbReference>
<keyword evidence="8" id="KW-0408">Iron</keyword>
<dbReference type="Gene3D" id="3.20.20.70">
    <property type="entry name" value="Aldolase class I"/>
    <property type="match status" value="1"/>
</dbReference>
<evidence type="ECO:0000256" key="8">
    <source>
        <dbReference type="ARBA" id="ARBA00023004"/>
    </source>
</evidence>
<dbReference type="SUPFAM" id="SSF51905">
    <property type="entry name" value="FAD/NAD(P)-binding domain"/>
    <property type="match status" value="1"/>
</dbReference>
<comment type="cofactor">
    <cofactor evidence="1">
        <name>FMN</name>
        <dbReference type="ChEBI" id="CHEBI:58210"/>
    </cofactor>
</comment>
<evidence type="ECO:0000259" key="10">
    <source>
        <dbReference type="Pfam" id="PF00724"/>
    </source>
</evidence>
<evidence type="ECO:0000256" key="7">
    <source>
        <dbReference type="ARBA" id="ARBA00023002"/>
    </source>
</evidence>
<feature type="domain" description="NADH:flavin oxidoreductase/NADH oxidase N-terminal" evidence="10">
    <location>
        <begin position="10"/>
        <end position="337"/>
    </location>
</feature>
<dbReference type="PANTHER" id="PTHR42917:SF2">
    <property type="entry name" value="2,4-DIENOYL-COA REDUCTASE [(2E)-ENOYL-COA-PRODUCING]"/>
    <property type="match status" value="1"/>
</dbReference>
<dbReference type="InterPro" id="IPR051793">
    <property type="entry name" value="NADH:flavin_oxidoreductase"/>
</dbReference>
<keyword evidence="9" id="KW-0411">Iron-sulfur</keyword>